<dbReference type="CDD" id="cd14748">
    <property type="entry name" value="PBP2_UgpB"/>
    <property type="match status" value="1"/>
</dbReference>
<evidence type="ECO:0000256" key="3">
    <source>
        <dbReference type="ARBA" id="ARBA00022597"/>
    </source>
</evidence>
<keyword evidence="5" id="KW-1003">Cell membrane</keyword>
<keyword evidence="5" id="KW-0449">Lipoprotein</keyword>
<feature type="region of interest" description="Disordered" evidence="6">
    <location>
        <begin position="350"/>
        <end position="370"/>
    </location>
</feature>
<keyword evidence="3 5" id="KW-0762">Sugar transport</keyword>
<comment type="caution">
    <text evidence="7">The sequence shown here is derived from an EMBL/GenBank/DDBJ whole genome shotgun (WGS) entry which is preliminary data.</text>
</comment>
<evidence type="ECO:0000313" key="8">
    <source>
        <dbReference type="Proteomes" id="UP000658382"/>
    </source>
</evidence>
<keyword evidence="5" id="KW-0472">Membrane</keyword>
<dbReference type="GO" id="GO:0042956">
    <property type="term" value="P:maltodextrin transmembrane transport"/>
    <property type="evidence" value="ECO:0007669"/>
    <property type="project" value="TreeGrafter"/>
</dbReference>
<dbReference type="PANTHER" id="PTHR30061:SF50">
    <property type="entry name" value="MALTOSE_MALTODEXTRIN-BINDING PERIPLASMIC PROTEIN"/>
    <property type="match status" value="1"/>
</dbReference>
<sequence length="370" mass="40927">MTLWHYWSDHLETELTNRVEAFNASQSDIEVELTYVPYSELTQQLLISGTSGDTPDLIIGGINEIQFYAESGILENITDKVEESGLEDRMYENIAGIHKLDGEFYGVPLHTNAVGLFYNTDMVNEPPTTWDELKQKAADLTKDGQYGFAASAHNSQHGTASWIPFLWSTGSDVSDLQSPEAAKALELWKGMYDEGIMPQEVVNKKLEEVGADFYNGSIAMTIGGSWMIPTFNNEAPDLNWSVAQIPKDQTHSSVIGGESIAIGSGQAVEESWKFIAFMLEPDRQLEWLKATGNFPFGSEVASNPYFQENEVRSVFADIIQSSQGYGWGENHNDINTAIYSAIQDALAGGQSPEEALKKASETIEPLLEEK</sequence>
<dbReference type="Pfam" id="PF13416">
    <property type="entry name" value="SBP_bac_8"/>
    <property type="match status" value="1"/>
</dbReference>
<organism evidence="7 8">
    <name type="scientific">Lentibacillus kapialis</name>
    <dbReference type="NCBI Taxonomy" id="340214"/>
    <lineage>
        <taxon>Bacteria</taxon>
        <taxon>Bacillati</taxon>
        <taxon>Bacillota</taxon>
        <taxon>Bacilli</taxon>
        <taxon>Bacillales</taxon>
        <taxon>Bacillaceae</taxon>
        <taxon>Lentibacillus</taxon>
    </lineage>
</organism>
<dbReference type="RefSeq" id="WP_229671766.1">
    <property type="nucleotide sequence ID" value="NZ_BMNQ01000031.1"/>
</dbReference>
<evidence type="ECO:0000256" key="6">
    <source>
        <dbReference type="SAM" id="MobiDB-lite"/>
    </source>
</evidence>
<keyword evidence="8" id="KW-1185">Reference proteome</keyword>
<dbReference type="PRINTS" id="PR00181">
    <property type="entry name" value="MALTOSEBP"/>
</dbReference>
<comment type="subcellular location">
    <subcellularLocation>
        <location evidence="5">Cell membrane</location>
        <topology evidence="5">Lipid-anchor</topology>
    </subcellularLocation>
</comment>
<name>A0A917PYA5_9BACI</name>
<feature type="compositionally biased region" description="Basic and acidic residues" evidence="6">
    <location>
        <begin position="354"/>
        <end position="370"/>
    </location>
</feature>
<evidence type="ECO:0000256" key="2">
    <source>
        <dbReference type="ARBA" id="ARBA00022448"/>
    </source>
</evidence>
<dbReference type="GO" id="GO:0015144">
    <property type="term" value="F:carbohydrate transmembrane transporter activity"/>
    <property type="evidence" value="ECO:0007669"/>
    <property type="project" value="InterPro"/>
</dbReference>
<keyword evidence="4" id="KW-0732">Signal</keyword>
<reference evidence="7" key="2">
    <citation type="submission" date="2020-09" db="EMBL/GenBank/DDBJ databases">
        <authorList>
            <person name="Sun Q."/>
            <person name="Ohkuma M."/>
        </authorList>
    </citation>
    <scope>NUCLEOTIDE SEQUENCE</scope>
    <source>
        <strain evidence="7">JCM 12580</strain>
    </source>
</reference>
<protein>
    <recommendedName>
        <fullName evidence="5">Maltodextrin-binding protein</fullName>
    </recommendedName>
</protein>
<dbReference type="SUPFAM" id="SSF53850">
    <property type="entry name" value="Periplasmic binding protein-like II"/>
    <property type="match status" value="1"/>
</dbReference>
<reference evidence="7" key="1">
    <citation type="journal article" date="2014" name="Int. J. Syst. Evol. Microbiol.">
        <title>Complete genome sequence of Corynebacterium casei LMG S-19264T (=DSM 44701T), isolated from a smear-ripened cheese.</title>
        <authorList>
            <consortium name="US DOE Joint Genome Institute (JGI-PGF)"/>
            <person name="Walter F."/>
            <person name="Albersmeier A."/>
            <person name="Kalinowski J."/>
            <person name="Ruckert C."/>
        </authorList>
    </citation>
    <scope>NUCLEOTIDE SEQUENCE</scope>
    <source>
        <strain evidence="7">JCM 12580</strain>
    </source>
</reference>
<dbReference type="Gene3D" id="3.40.190.10">
    <property type="entry name" value="Periplasmic binding protein-like II"/>
    <property type="match status" value="2"/>
</dbReference>
<keyword evidence="2 5" id="KW-0813">Transport</keyword>
<dbReference type="InterPro" id="IPR006059">
    <property type="entry name" value="SBP"/>
</dbReference>
<dbReference type="InterPro" id="IPR006060">
    <property type="entry name" value="Maltose/Cyclodextrin-bd"/>
</dbReference>
<dbReference type="EMBL" id="BMNQ01000031">
    <property type="protein sequence ID" value="GGJ99245.1"/>
    <property type="molecule type" value="Genomic_DNA"/>
</dbReference>
<proteinExistence type="inferred from homology"/>
<dbReference type="AlphaFoldDB" id="A0A917PYA5"/>
<dbReference type="GO" id="GO:0055052">
    <property type="term" value="C:ATP-binding cassette (ABC) transporter complex, substrate-binding subunit-containing"/>
    <property type="evidence" value="ECO:0007669"/>
    <property type="project" value="TreeGrafter"/>
</dbReference>
<dbReference type="GO" id="GO:0015768">
    <property type="term" value="P:maltose transport"/>
    <property type="evidence" value="ECO:0007669"/>
    <property type="project" value="TreeGrafter"/>
</dbReference>
<evidence type="ECO:0000313" key="7">
    <source>
        <dbReference type="EMBL" id="GGJ99245.1"/>
    </source>
</evidence>
<evidence type="ECO:0000256" key="1">
    <source>
        <dbReference type="ARBA" id="ARBA00008520"/>
    </source>
</evidence>
<dbReference type="GO" id="GO:1901982">
    <property type="term" value="F:maltose binding"/>
    <property type="evidence" value="ECO:0007669"/>
    <property type="project" value="TreeGrafter"/>
</dbReference>
<evidence type="ECO:0000256" key="5">
    <source>
        <dbReference type="RuleBase" id="RU365005"/>
    </source>
</evidence>
<evidence type="ECO:0000256" key="4">
    <source>
        <dbReference type="ARBA" id="ARBA00022729"/>
    </source>
</evidence>
<gene>
    <name evidence="7" type="ORF">GCM10007063_21890</name>
</gene>
<accession>A0A917PYA5</accession>
<dbReference type="PANTHER" id="PTHR30061">
    <property type="entry name" value="MALTOSE-BINDING PERIPLASMIC PROTEIN"/>
    <property type="match status" value="1"/>
</dbReference>
<dbReference type="Proteomes" id="UP000658382">
    <property type="component" value="Unassembled WGS sequence"/>
</dbReference>
<comment type="similarity">
    <text evidence="1 5">Belongs to the bacterial solute-binding protein 1 family.</text>
</comment>